<keyword evidence="3" id="KW-1185">Reference proteome</keyword>
<sequence length="199" mass="22600">MGYTSYIFLLSKFRKSFLPPKWNGLFPIMFKSLSEWVSGSDSATKMFYTLCFGLFNGVNLDFGSIIWTQFVQSTSSTTRHTEILCAFFWLIMVKKVLLHYHGLTMMDLLMADIPKLQSTTFIIIDPRNFNFVGSIPEVMLAKVSMENDLIREYCSLTSFGIFPIPIELQVIDTGDKPKIGGKSKKKASSSEIVRVSKKT</sequence>
<proteinExistence type="predicted"/>
<feature type="region of interest" description="Disordered" evidence="1">
    <location>
        <begin position="177"/>
        <end position="199"/>
    </location>
</feature>
<dbReference type="AlphaFoldDB" id="A0AA35YAL9"/>
<gene>
    <name evidence="2" type="ORF">LSALG_LOCUS11695</name>
</gene>
<protein>
    <submittedName>
        <fullName evidence="2">Uncharacterized protein</fullName>
    </submittedName>
</protein>
<dbReference type="EMBL" id="OX465078">
    <property type="protein sequence ID" value="CAI9271425.1"/>
    <property type="molecule type" value="Genomic_DNA"/>
</dbReference>
<evidence type="ECO:0000313" key="2">
    <source>
        <dbReference type="EMBL" id="CAI9271425.1"/>
    </source>
</evidence>
<dbReference type="Proteomes" id="UP001177003">
    <property type="component" value="Chromosome 2"/>
</dbReference>
<reference evidence="2" key="1">
    <citation type="submission" date="2023-04" db="EMBL/GenBank/DDBJ databases">
        <authorList>
            <person name="Vijverberg K."/>
            <person name="Xiong W."/>
            <person name="Schranz E."/>
        </authorList>
    </citation>
    <scope>NUCLEOTIDE SEQUENCE</scope>
</reference>
<name>A0AA35YAL9_LACSI</name>
<organism evidence="2 3">
    <name type="scientific">Lactuca saligna</name>
    <name type="common">Willowleaf lettuce</name>
    <dbReference type="NCBI Taxonomy" id="75948"/>
    <lineage>
        <taxon>Eukaryota</taxon>
        <taxon>Viridiplantae</taxon>
        <taxon>Streptophyta</taxon>
        <taxon>Embryophyta</taxon>
        <taxon>Tracheophyta</taxon>
        <taxon>Spermatophyta</taxon>
        <taxon>Magnoliopsida</taxon>
        <taxon>eudicotyledons</taxon>
        <taxon>Gunneridae</taxon>
        <taxon>Pentapetalae</taxon>
        <taxon>asterids</taxon>
        <taxon>campanulids</taxon>
        <taxon>Asterales</taxon>
        <taxon>Asteraceae</taxon>
        <taxon>Cichorioideae</taxon>
        <taxon>Cichorieae</taxon>
        <taxon>Lactucinae</taxon>
        <taxon>Lactuca</taxon>
    </lineage>
</organism>
<evidence type="ECO:0000256" key="1">
    <source>
        <dbReference type="SAM" id="MobiDB-lite"/>
    </source>
</evidence>
<evidence type="ECO:0000313" key="3">
    <source>
        <dbReference type="Proteomes" id="UP001177003"/>
    </source>
</evidence>
<accession>A0AA35YAL9</accession>